<evidence type="ECO:0000256" key="1">
    <source>
        <dbReference type="SAM" id="MobiDB-lite"/>
    </source>
</evidence>
<gene>
    <name evidence="2" type="ORF">TNCT_82701</name>
</gene>
<feature type="region of interest" description="Disordered" evidence="1">
    <location>
        <begin position="54"/>
        <end position="85"/>
    </location>
</feature>
<keyword evidence="3" id="KW-1185">Reference proteome</keyword>
<dbReference type="OrthoDB" id="10472639at2759"/>
<accession>A0A8X6G0J5</accession>
<dbReference type="AlphaFoldDB" id="A0A8X6G0J5"/>
<protein>
    <submittedName>
        <fullName evidence="2">Uncharacterized protein</fullName>
    </submittedName>
</protein>
<proteinExistence type="predicted"/>
<reference evidence="2" key="1">
    <citation type="submission" date="2020-07" db="EMBL/GenBank/DDBJ databases">
        <title>Multicomponent nature underlies the extraordinary mechanical properties of spider dragline silk.</title>
        <authorList>
            <person name="Kono N."/>
            <person name="Nakamura H."/>
            <person name="Mori M."/>
            <person name="Yoshida Y."/>
            <person name="Ohtoshi R."/>
            <person name="Malay A.D."/>
            <person name="Moran D.A.P."/>
            <person name="Tomita M."/>
            <person name="Numata K."/>
            <person name="Arakawa K."/>
        </authorList>
    </citation>
    <scope>NUCLEOTIDE SEQUENCE</scope>
</reference>
<evidence type="ECO:0000313" key="3">
    <source>
        <dbReference type="Proteomes" id="UP000887116"/>
    </source>
</evidence>
<sequence>ANTPTTQRAKRYLCRFAFLFRQQRKRRRHVVSFVWGMAEHILSVPSFISLRSSHSCSSKRTGPAEKDEVTIQEGMSGKDSGCPRE</sequence>
<comment type="caution">
    <text evidence="2">The sequence shown here is derived from an EMBL/GenBank/DDBJ whole genome shotgun (WGS) entry which is preliminary data.</text>
</comment>
<dbReference type="Proteomes" id="UP000887116">
    <property type="component" value="Unassembled WGS sequence"/>
</dbReference>
<evidence type="ECO:0000313" key="2">
    <source>
        <dbReference type="EMBL" id="GFQ93607.1"/>
    </source>
</evidence>
<name>A0A8X6G0J5_TRICU</name>
<organism evidence="2 3">
    <name type="scientific">Trichonephila clavata</name>
    <name type="common">Joro spider</name>
    <name type="synonym">Nephila clavata</name>
    <dbReference type="NCBI Taxonomy" id="2740835"/>
    <lineage>
        <taxon>Eukaryota</taxon>
        <taxon>Metazoa</taxon>
        <taxon>Ecdysozoa</taxon>
        <taxon>Arthropoda</taxon>
        <taxon>Chelicerata</taxon>
        <taxon>Arachnida</taxon>
        <taxon>Araneae</taxon>
        <taxon>Araneomorphae</taxon>
        <taxon>Entelegynae</taxon>
        <taxon>Araneoidea</taxon>
        <taxon>Nephilidae</taxon>
        <taxon>Trichonephila</taxon>
    </lineage>
</organism>
<dbReference type="EMBL" id="BMAO01004289">
    <property type="protein sequence ID" value="GFQ93607.1"/>
    <property type="molecule type" value="Genomic_DNA"/>
</dbReference>
<feature type="non-terminal residue" evidence="2">
    <location>
        <position position="1"/>
    </location>
</feature>